<dbReference type="AlphaFoldDB" id="A0A0F9QDS5"/>
<organism evidence="1">
    <name type="scientific">marine sediment metagenome</name>
    <dbReference type="NCBI Taxonomy" id="412755"/>
    <lineage>
        <taxon>unclassified sequences</taxon>
        <taxon>metagenomes</taxon>
        <taxon>ecological metagenomes</taxon>
    </lineage>
</organism>
<accession>A0A0F9QDS5</accession>
<proteinExistence type="predicted"/>
<evidence type="ECO:0000313" key="1">
    <source>
        <dbReference type="EMBL" id="KKN11356.1"/>
    </source>
</evidence>
<reference evidence="1" key="1">
    <citation type="journal article" date="2015" name="Nature">
        <title>Complex archaea that bridge the gap between prokaryotes and eukaryotes.</title>
        <authorList>
            <person name="Spang A."/>
            <person name="Saw J.H."/>
            <person name="Jorgensen S.L."/>
            <person name="Zaremba-Niedzwiedzka K."/>
            <person name="Martijn J."/>
            <person name="Lind A.E."/>
            <person name="van Eijk R."/>
            <person name="Schleper C."/>
            <person name="Guy L."/>
            <person name="Ettema T.J."/>
        </authorList>
    </citation>
    <scope>NUCLEOTIDE SEQUENCE</scope>
</reference>
<name>A0A0F9QDS5_9ZZZZ</name>
<gene>
    <name evidence="1" type="ORF">LCGC14_1027380</name>
</gene>
<comment type="caution">
    <text evidence="1">The sequence shown here is derived from an EMBL/GenBank/DDBJ whole genome shotgun (WGS) entry which is preliminary data.</text>
</comment>
<protein>
    <submittedName>
        <fullName evidence="1">Uncharacterized protein</fullName>
    </submittedName>
</protein>
<dbReference type="EMBL" id="LAZR01004143">
    <property type="protein sequence ID" value="KKN11356.1"/>
    <property type="molecule type" value="Genomic_DNA"/>
</dbReference>
<sequence length="112" mass="13018">MKWLLLGAILVFVPLSAEAKKGEITPIECSVIELRSYGFVKCRYRPDPQQWRLVYKPLAYKQVIDSGQYGAMLRTLCNAYGDSIHETNHGIFGGWQREIKCDKVLRVRWGWR</sequence>